<dbReference type="STRING" id="51511.ENSCSAVP00000003209"/>
<dbReference type="Gene3D" id="1.10.510.10">
    <property type="entry name" value="Transferase(Phosphotransferase) domain 1"/>
    <property type="match status" value="1"/>
</dbReference>
<protein>
    <recommendedName>
        <fullName evidence="2">non-specific serine/threonine protein kinase</fullName>
        <ecNumber evidence="2">2.7.11.1</ecNumber>
    </recommendedName>
</protein>
<dbReference type="Ensembl" id="ENSCSAVT00000003258.1">
    <property type="protein sequence ID" value="ENSCSAVP00000003209.1"/>
    <property type="gene ID" value="ENSCSAVG00000001908.1"/>
</dbReference>
<evidence type="ECO:0000256" key="7">
    <source>
        <dbReference type="ARBA" id="ARBA00022741"/>
    </source>
</evidence>
<evidence type="ECO:0000256" key="6">
    <source>
        <dbReference type="ARBA" id="ARBA00022703"/>
    </source>
</evidence>
<dbReference type="Proteomes" id="UP000007875">
    <property type="component" value="Unassembled WGS sequence"/>
</dbReference>
<proteinExistence type="inferred from homology"/>
<dbReference type="PANTHER" id="PTHR24342">
    <property type="entry name" value="SERINE/THREONINE-PROTEIN KINASE 17"/>
    <property type="match status" value="1"/>
</dbReference>
<keyword evidence="3 14" id="KW-0723">Serine/threonine-protein kinase</keyword>
<dbReference type="AlphaFoldDB" id="H2YD11"/>
<dbReference type="InterPro" id="IPR011009">
    <property type="entry name" value="Kinase-like_dom_sf"/>
</dbReference>
<feature type="binding site" evidence="13">
    <location>
        <position position="46"/>
    </location>
    <ligand>
        <name>ATP</name>
        <dbReference type="ChEBI" id="CHEBI:30616"/>
    </ligand>
</feature>
<evidence type="ECO:0000256" key="13">
    <source>
        <dbReference type="PROSITE-ProRule" id="PRU10141"/>
    </source>
</evidence>
<evidence type="ECO:0000256" key="12">
    <source>
        <dbReference type="ARBA" id="ARBA00060827"/>
    </source>
</evidence>
<dbReference type="InterPro" id="IPR000719">
    <property type="entry name" value="Prot_kinase_dom"/>
</dbReference>
<dbReference type="GeneTree" id="ENSGT00940000153424"/>
<dbReference type="GO" id="GO:0005524">
    <property type="term" value="F:ATP binding"/>
    <property type="evidence" value="ECO:0007669"/>
    <property type="project" value="UniProtKB-UniRule"/>
</dbReference>
<comment type="cofactor">
    <cofactor evidence="1">
        <name>Mg(2+)</name>
        <dbReference type="ChEBI" id="CHEBI:18420"/>
    </cofactor>
</comment>
<evidence type="ECO:0000256" key="8">
    <source>
        <dbReference type="ARBA" id="ARBA00022777"/>
    </source>
</evidence>
<dbReference type="Pfam" id="PF00069">
    <property type="entry name" value="Pkinase"/>
    <property type="match status" value="1"/>
</dbReference>
<dbReference type="GO" id="GO:0004674">
    <property type="term" value="F:protein serine/threonine kinase activity"/>
    <property type="evidence" value="ECO:0007669"/>
    <property type="project" value="UniProtKB-KW"/>
</dbReference>
<evidence type="ECO:0000256" key="5">
    <source>
        <dbReference type="ARBA" id="ARBA00022679"/>
    </source>
</evidence>
<dbReference type="eggNOG" id="KOG0032">
    <property type="taxonomic scope" value="Eukaryota"/>
</dbReference>
<reference evidence="17" key="2">
    <citation type="submission" date="2025-08" db="UniProtKB">
        <authorList>
            <consortium name="Ensembl"/>
        </authorList>
    </citation>
    <scope>IDENTIFICATION</scope>
</reference>
<comment type="similarity">
    <text evidence="12">Belongs to the protein kinase superfamily. CAMK Ser/Thr protein kinase family. DAP kinase subfamily.</text>
</comment>
<evidence type="ECO:0000313" key="17">
    <source>
        <dbReference type="Ensembl" id="ENSCSAVP00000003209.1"/>
    </source>
</evidence>
<sequence>MVQFRQDNVEDFYDITEEIGSGQFAVVRKCVEKATNKVFAAKFIKKRRARSSRRGVTKEDIEREVNILSNVEHDNILNLYEVFESNSEVVLVLEMVAGGELFDFLAERECLSEAEAIVFLNQILSGMDYLHDRNIAHFDLKPENIMLYNKCEDPHRIKLIDFGLAHQIEPGKEYKNMHGTPEFVAPEIIAFESIGLPADCWSIGVITYILLSGCSPFLGDDKSETFENITRVDYDFDDEYFDGTSDLAKDFIQQFLIRDPRKRLTVKDSLSHPWIKGAEVSIPSWNTIEPVYQPPSPTPLQPLPASATNDEDSQPISSAVGDEKERLISNAPGDEIKQITSSATPDNVNYEIQVTVKRGENPKPTPIQVQVQPARKEDKIVAPLPAPPASIPIPVLHVGKTSTTSSRSSSEEEFWSPRSLLESKSERMTSSLSKSRDLLSDLKKE</sequence>
<keyword evidence="18" id="KW-1185">Reference proteome</keyword>
<dbReference type="GO" id="GO:0005634">
    <property type="term" value="C:nucleus"/>
    <property type="evidence" value="ECO:0007669"/>
    <property type="project" value="TreeGrafter"/>
</dbReference>
<evidence type="ECO:0000256" key="4">
    <source>
        <dbReference type="ARBA" id="ARBA00022553"/>
    </source>
</evidence>
<dbReference type="EC" id="2.7.11.1" evidence="2"/>
<keyword evidence="8" id="KW-0418">Kinase</keyword>
<feature type="compositionally biased region" description="Basic and acidic residues" evidence="15">
    <location>
        <begin position="434"/>
        <end position="445"/>
    </location>
</feature>
<dbReference type="PROSITE" id="PS00107">
    <property type="entry name" value="PROTEIN_KINASE_ATP"/>
    <property type="match status" value="1"/>
</dbReference>
<dbReference type="OMA" id="CEDPHRI"/>
<dbReference type="FunCoup" id="H2YD11">
    <property type="interactions" value="92"/>
</dbReference>
<feature type="compositionally biased region" description="Low complexity" evidence="15">
    <location>
        <begin position="392"/>
        <end position="408"/>
    </location>
</feature>
<evidence type="ECO:0000256" key="10">
    <source>
        <dbReference type="ARBA" id="ARBA00047899"/>
    </source>
</evidence>
<dbReference type="GO" id="GO:0043065">
    <property type="term" value="P:positive regulation of apoptotic process"/>
    <property type="evidence" value="ECO:0007669"/>
    <property type="project" value="TreeGrafter"/>
</dbReference>
<dbReference type="FunFam" id="3.30.200.20:FF:000110">
    <property type="entry name" value="Death-associated kinase 3, isoform CRA_a"/>
    <property type="match status" value="1"/>
</dbReference>
<dbReference type="PROSITE" id="PS00108">
    <property type="entry name" value="PROTEIN_KINASE_ST"/>
    <property type="match status" value="1"/>
</dbReference>
<dbReference type="GO" id="GO:0006915">
    <property type="term" value="P:apoptotic process"/>
    <property type="evidence" value="ECO:0007669"/>
    <property type="project" value="UniProtKB-KW"/>
</dbReference>
<accession>H2YD11</accession>
<name>H2YD11_CIOSA</name>
<reference evidence="17" key="3">
    <citation type="submission" date="2025-09" db="UniProtKB">
        <authorList>
            <consortium name="Ensembl"/>
        </authorList>
    </citation>
    <scope>IDENTIFICATION</scope>
</reference>
<dbReference type="PROSITE" id="PS50011">
    <property type="entry name" value="PROTEIN_KINASE_DOM"/>
    <property type="match status" value="1"/>
</dbReference>
<feature type="compositionally biased region" description="Pro residues" evidence="15">
    <location>
        <begin position="292"/>
        <end position="302"/>
    </location>
</feature>
<reference evidence="18" key="1">
    <citation type="submission" date="2003-08" db="EMBL/GenBank/DDBJ databases">
        <authorList>
            <person name="Birren B."/>
            <person name="Nusbaum C."/>
            <person name="Abebe A."/>
            <person name="Abouelleil A."/>
            <person name="Adekoya E."/>
            <person name="Ait-zahra M."/>
            <person name="Allen N."/>
            <person name="Allen T."/>
            <person name="An P."/>
            <person name="Anderson M."/>
            <person name="Anderson S."/>
            <person name="Arachchi H."/>
            <person name="Armbruster J."/>
            <person name="Bachantsang P."/>
            <person name="Baldwin J."/>
            <person name="Barry A."/>
            <person name="Bayul T."/>
            <person name="Blitshsteyn B."/>
            <person name="Bloom T."/>
            <person name="Blye J."/>
            <person name="Boguslavskiy L."/>
            <person name="Borowsky M."/>
            <person name="Boukhgalter B."/>
            <person name="Brunache A."/>
            <person name="Butler J."/>
            <person name="Calixte N."/>
            <person name="Calvo S."/>
            <person name="Camarata J."/>
            <person name="Campo K."/>
            <person name="Chang J."/>
            <person name="Cheshatsang Y."/>
            <person name="Citroen M."/>
            <person name="Collymore A."/>
            <person name="Considine T."/>
            <person name="Cook A."/>
            <person name="Cooke P."/>
            <person name="Corum B."/>
            <person name="Cuomo C."/>
            <person name="David R."/>
            <person name="Dawoe T."/>
            <person name="Degray S."/>
            <person name="Dodge S."/>
            <person name="Dooley K."/>
            <person name="Dorje P."/>
            <person name="Dorjee K."/>
            <person name="Dorris L."/>
            <person name="Duffey N."/>
            <person name="Dupes A."/>
            <person name="Elkins T."/>
            <person name="Engels R."/>
            <person name="Erickson J."/>
            <person name="Farina A."/>
            <person name="Faro S."/>
            <person name="Ferreira P."/>
            <person name="Fischer H."/>
            <person name="Fitzgerald M."/>
            <person name="Foley K."/>
            <person name="Gage D."/>
            <person name="Galagan J."/>
            <person name="Gearin G."/>
            <person name="Gnerre S."/>
            <person name="Gnirke A."/>
            <person name="Goyette A."/>
            <person name="Graham J."/>
            <person name="Grandbois E."/>
            <person name="Gyaltsen K."/>
            <person name="Hafez N."/>
            <person name="Hagopian D."/>
            <person name="Hagos B."/>
            <person name="Hall J."/>
            <person name="Hatcher B."/>
            <person name="Heller A."/>
            <person name="Higgins H."/>
            <person name="Honan T."/>
            <person name="Horn A."/>
            <person name="Houde N."/>
            <person name="Hughes L."/>
            <person name="Hulme W."/>
            <person name="Husby E."/>
            <person name="Iliev I."/>
            <person name="Jaffe D."/>
            <person name="Jones C."/>
            <person name="Kamal M."/>
            <person name="Kamat A."/>
            <person name="Kamvysselis M."/>
            <person name="Karlsson E."/>
            <person name="Kells C."/>
            <person name="Kieu A."/>
            <person name="Kisner P."/>
            <person name="Kodira C."/>
            <person name="Kulbokas E."/>
            <person name="Labutti K."/>
            <person name="Lama D."/>
            <person name="Landers T."/>
            <person name="Leger J."/>
            <person name="Levine S."/>
            <person name="Lewis D."/>
            <person name="Lewis T."/>
            <person name="Lindblad-toh K."/>
            <person name="Liu X."/>
            <person name="Lokyitsang T."/>
            <person name="Lokyitsang Y."/>
            <person name="Lucien O."/>
            <person name="Lui A."/>
            <person name="Ma L.J."/>
            <person name="Mabbitt R."/>
            <person name="Macdonald J."/>
            <person name="Maclean C."/>
            <person name="Major J."/>
            <person name="Manning J."/>
            <person name="Marabella R."/>
            <person name="Maru K."/>
            <person name="Matthews C."/>
            <person name="Mauceli E."/>
            <person name="Mccarthy M."/>
            <person name="Mcdonough S."/>
            <person name="Mcghee T."/>
            <person name="Meldrim J."/>
            <person name="Meneus L."/>
            <person name="Mesirov J."/>
            <person name="Mihalev A."/>
            <person name="Mihova T."/>
            <person name="Mikkelsen T."/>
            <person name="Mlenga V."/>
            <person name="Moru K."/>
            <person name="Mozes J."/>
            <person name="Mulrain L."/>
            <person name="Munson G."/>
            <person name="Naylor J."/>
            <person name="Newes C."/>
            <person name="Nguyen C."/>
            <person name="Nguyen N."/>
            <person name="Nguyen T."/>
            <person name="Nicol R."/>
            <person name="Nielsen C."/>
            <person name="Nizzari M."/>
            <person name="Norbu C."/>
            <person name="Norbu N."/>
            <person name="O'donnell P."/>
            <person name="Okoawo O."/>
            <person name="O'leary S."/>
            <person name="Omotosho B."/>
            <person name="O'neill K."/>
            <person name="Osman S."/>
            <person name="Parker S."/>
            <person name="Perrin D."/>
            <person name="Phunkhang P."/>
            <person name="Piqani B."/>
            <person name="Purcell S."/>
            <person name="Rachupka T."/>
            <person name="Ramasamy U."/>
            <person name="Rameau R."/>
            <person name="Ray V."/>
            <person name="Raymond C."/>
            <person name="Retta R."/>
            <person name="Richardson S."/>
            <person name="Rise C."/>
            <person name="Rodriguez J."/>
            <person name="Rogers J."/>
            <person name="Rogov P."/>
            <person name="Rutman M."/>
            <person name="Schupbach R."/>
            <person name="Seaman C."/>
            <person name="Settipalli S."/>
            <person name="Sharpe T."/>
            <person name="Sheridan J."/>
            <person name="Sherpa N."/>
            <person name="Shi J."/>
            <person name="Smirnov S."/>
            <person name="Smith C."/>
            <person name="Sougnez C."/>
            <person name="Spencer B."/>
            <person name="Stalker J."/>
            <person name="Stange-thomann N."/>
            <person name="Stavropoulos S."/>
            <person name="Stetson K."/>
            <person name="Stone C."/>
            <person name="Stone S."/>
            <person name="Stubbs M."/>
            <person name="Talamas J."/>
            <person name="Tchuinga P."/>
            <person name="Tenzing P."/>
            <person name="Tesfaye S."/>
            <person name="Theodore J."/>
            <person name="Thoulutsang Y."/>
            <person name="Topham K."/>
            <person name="Towey S."/>
            <person name="Tsamla T."/>
            <person name="Tsomo N."/>
            <person name="Vallee D."/>
            <person name="Vassiliev H."/>
            <person name="Venkataraman V."/>
            <person name="Vinson J."/>
            <person name="Vo A."/>
            <person name="Wade C."/>
            <person name="Wang S."/>
            <person name="Wangchuk T."/>
            <person name="Wangdi T."/>
            <person name="Whittaker C."/>
            <person name="Wilkinson J."/>
            <person name="Wu Y."/>
            <person name="Wyman D."/>
            <person name="Yadav S."/>
            <person name="Yang S."/>
            <person name="Yang X."/>
            <person name="Yeager S."/>
            <person name="Yee E."/>
            <person name="Young G."/>
            <person name="Zainoun J."/>
            <person name="Zembeck L."/>
            <person name="Zimmer A."/>
            <person name="Zody M."/>
            <person name="Lander E."/>
        </authorList>
    </citation>
    <scope>NUCLEOTIDE SEQUENCE [LARGE SCALE GENOMIC DNA]</scope>
</reference>
<evidence type="ECO:0000313" key="18">
    <source>
        <dbReference type="Proteomes" id="UP000007875"/>
    </source>
</evidence>
<keyword evidence="9 13" id="KW-0067">ATP-binding</keyword>
<dbReference type="SUPFAM" id="SSF56112">
    <property type="entry name" value="Protein kinase-like (PK-like)"/>
    <property type="match status" value="1"/>
</dbReference>
<feature type="region of interest" description="Disordered" evidence="15">
    <location>
        <begin position="383"/>
        <end position="445"/>
    </location>
</feature>
<evidence type="ECO:0000256" key="1">
    <source>
        <dbReference type="ARBA" id="ARBA00001946"/>
    </source>
</evidence>
<evidence type="ECO:0000256" key="2">
    <source>
        <dbReference type="ARBA" id="ARBA00012513"/>
    </source>
</evidence>
<feature type="domain" description="Protein kinase" evidence="16">
    <location>
        <begin position="13"/>
        <end position="275"/>
    </location>
</feature>
<dbReference type="Gene3D" id="3.30.200.20">
    <property type="entry name" value="Phosphorylase Kinase, domain 1"/>
    <property type="match status" value="1"/>
</dbReference>
<keyword evidence="7 13" id="KW-0547">Nucleotide-binding</keyword>
<dbReference type="InterPro" id="IPR008271">
    <property type="entry name" value="Ser/Thr_kinase_AS"/>
</dbReference>
<organism evidence="17 18">
    <name type="scientific">Ciona savignyi</name>
    <name type="common">Pacific transparent sea squirt</name>
    <dbReference type="NCBI Taxonomy" id="51511"/>
    <lineage>
        <taxon>Eukaryota</taxon>
        <taxon>Metazoa</taxon>
        <taxon>Chordata</taxon>
        <taxon>Tunicata</taxon>
        <taxon>Ascidiacea</taxon>
        <taxon>Phlebobranchia</taxon>
        <taxon>Cionidae</taxon>
        <taxon>Ciona</taxon>
    </lineage>
</organism>
<dbReference type="PANTHER" id="PTHR24342:SF14">
    <property type="entry name" value="DEATH-ASSOCIATED PROTEIN KINASE DAPK-1"/>
    <property type="match status" value="1"/>
</dbReference>
<comment type="catalytic activity">
    <reaction evidence="10">
        <text>L-threonyl-[protein] + ATP = O-phospho-L-threonyl-[protein] + ADP + H(+)</text>
        <dbReference type="Rhea" id="RHEA:46608"/>
        <dbReference type="Rhea" id="RHEA-COMP:11060"/>
        <dbReference type="Rhea" id="RHEA-COMP:11605"/>
        <dbReference type="ChEBI" id="CHEBI:15378"/>
        <dbReference type="ChEBI" id="CHEBI:30013"/>
        <dbReference type="ChEBI" id="CHEBI:30616"/>
        <dbReference type="ChEBI" id="CHEBI:61977"/>
        <dbReference type="ChEBI" id="CHEBI:456216"/>
        <dbReference type="EC" id="2.7.11.1"/>
    </reaction>
</comment>
<comment type="catalytic activity">
    <reaction evidence="11">
        <text>L-seryl-[protein] + ATP = O-phospho-L-seryl-[protein] + ADP + H(+)</text>
        <dbReference type="Rhea" id="RHEA:17989"/>
        <dbReference type="Rhea" id="RHEA-COMP:9863"/>
        <dbReference type="Rhea" id="RHEA-COMP:11604"/>
        <dbReference type="ChEBI" id="CHEBI:15378"/>
        <dbReference type="ChEBI" id="CHEBI:29999"/>
        <dbReference type="ChEBI" id="CHEBI:30616"/>
        <dbReference type="ChEBI" id="CHEBI:83421"/>
        <dbReference type="ChEBI" id="CHEBI:456216"/>
        <dbReference type="EC" id="2.7.11.1"/>
    </reaction>
</comment>
<dbReference type="GO" id="GO:0035556">
    <property type="term" value="P:intracellular signal transduction"/>
    <property type="evidence" value="ECO:0007669"/>
    <property type="project" value="TreeGrafter"/>
</dbReference>
<dbReference type="InParanoid" id="H2YD11"/>
<evidence type="ECO:0000256" key="3">
    <source>
        <dbReference type="ARBA" id="ARBA00022527"/>
    </source>
</evidence>
<feature type="region of interest" description="Disordered" evidence="15">
    <location>
        <begin position="290"/>
        <end position="333"/>
    </location>
</feature>
<dbReference type="FunFam" id="1.10.510.10:FF:000250">
    <property type="entry name" value="Death-associated protein kinase 3"/>
    <property type="match status" value="1"/>
</dbReference>
<evidence type="ECO:0000259" key="16">
    <source>
        <dbReference type="PROSITE" id="PS50011"/>
    </source>
</evidence>
<keyword evidence="6" id="KW-0053">Apoptosis</keyword>
<dbReference type="HOGENOM" id="CLU_039175_0_0_1"/>
<evidence type="ECO:0000256" key="11">
    <source>
        <dbReference type="ARBA" id="ARBA00048679"/>
    </source>
</evidence>
<keyword evidence="4" id="KW-0597">Phosphoprotein</keyword>
<evidence type="ECO:0000256" key="15">
    <source>
        <dbReference type="SAM" id="MobiDB-lite"/>
    </source>
</evidence>
<dbReference type="SMART" id="SM00220">
    <property type="entry name" value="S_TKc"/>
    <property type="match status" value="1"/>
</dbReference>
<dbReference type="InterPro" id="IPR017441">
    <property type="entry name" value="Protein_kinase_ATP_BS"/>
</dbReference>
<evidence type="ECO:0000256" key="9">
    <source>
        <dbReference type="ARBA" id="ARBA00022840"/>
    </source>
</evidence>
<evidence type="ECO:0000256" key="14">
    <source>
        <dbReference type="RuleBase" id="RU000304"/>
    </source>
</evidence>
<keyword evidence="5" id="KW-0808">Transferase</keyword>